<evidence type="ECO:0000313" key="3">
    <source>
        <dbReference type="Proteomes" id="UP000823388"/>
    </source>
</evidence>
<evidence type="ECO:0000256" key="1">
    <source>
        <dbReference type="SAM" id="MobiDB-lite"/>
    </source>
</evidence>
<dbReference type="EMBL" id="CM029041">
    <property type="protein sequence ID" value="KAG2629537.1"/>
    <property type="molecule type" value="Genomic_DNA"/>
</dbReference>
<accession>A0A8T0V589</accession>
<proteinExistence type="predicted"/>
<feature type="compositionally biased region" description="Basic and acidic residues" evidence="1">
    <location>
        <begin position="120"/>
        <end position="133"/>
    </location>
</feature>
<dbReference type="AlphaFoldDB" id="A0A8T0V589"/>
<sequence>MDLYLPRASICYYDRSGQPLPGSRIRQAASAAAAAGRLRRLRVCRAGASPRDSGRRRRERGFVPDLMRWGFVPGRKGGGKVRMGQFSIRTRLRGRRARAWRRRGRARRAGAGRGGGGAAEWRRRREYGCVRRE</sequence>
<organism evidence="2 3">
    <name type="scientific">Panicum virgatum</name>
    <name type="common">Blackwell switchgrass</name>
    <dbReference type="NCBI Taxonomy" id="38727"/>
    <lineage>
        <taxon>Eukaryota</taxon>
        <taxon>Viridiplantae</taxon>
        <taxon>Streptophyta</taxon>
        <taxon>Embryophyta</taxon>
        <taxon>Tracheophyta</taxon>
        <taxon>Spermatophyta</taxon>
        <taxon>Magnoliopsida</taxon>
        <taxon>Liliopsida</taxon>
        <taxon>Poales</taxon>
        <taxon>Poaceae</taxon>
        <taxon>PACMAD clade</taxon>
        <taxon>Panicoideae</taxon>
        <taxon>Panicodae</taxon>
        <taxon>Paniceae</taxon>
        <taxon>Panicinae</taxon>
        <taxon>Panicum</taxon>
        <taxon>Panicum sect. Hiantes</taxon>
    </lineage>
</organism>
<evidence type="ECO:0000313" key="2">
    <source>
        <dbReference type="EMBL" id="KAG2629537.1"/>
    </source>
</evidence>
<protein>
    <submittedName>
        <fullName evidence="2">Uncharacterized protein</fullName>
    </submittedName>
</protein>
<name>A0A8T0V589_PANVG</name>
<comment type="caution">
    <text evidence="2">The sequence shown here is derived from an EMBL/GenBank/DDBJ whole genome shotgun (WGS) entry which is preliminary data.</text>
</comment>
<reference evidence="2" key="1">
    <citation type="submission" date="2020-05" db="EMBL/GenBank/DDBJ databases">
        <title>WGS assembly of Panicum virgatum.</title>
        <authorList>
            <person name="Lovell J.T."/>
            <person name="Jenkins J."/>
            <person name="Shu S."/>
            <person name="Juenger T.E."/>
            <person name="Schmutz J."/>
        </authorList>
    </citation>
    <scope>NUCLEOTIDE SEQUENCE</scope>
    <source>
        <strain evidence="2">AP13</strain>
    </source>
</reference>
<feature type="compositionally biased region" description="Basic residues" evidence="1">
    <location>
        <begin position="97"/>
        <end position="110"/>
    </location>
</feature>
<feature type="region of interest" description="Disordered" evidence="1">
    <location>
        <begin position="97"/>
        <end position="133"/>
    </location>
</feature>
<dbReference type="Proteomes" id="UP000823388">
    <property type="component" value="Chromosome 3K"/>
</dbReference>
<gene>
    <name evidence="2" type="ORF">PVAP13_3KG438017</name>
</gene>
<keyword evidence="3" id="KW-1185">Reference proteome</keyword>